<keyword evidence="3" id="KW-1185">Reference proteome</keyword>
<feature type="transmembrane region" description="Helical" evidence="1">
    <location>
        <begin position="12"/>
        <end position="30"/>
    </location>
</feature>
<keyword evidence="1" id="KW-1133">Transmembrane helix</keyword>
<evidence type="ECO:0000256" key="1">
    <source>
        <dbReference type="SAM" id="Phobius"/>
    </source>
</evidence>
<evidence type="ECO:0000313" key="3">
    <source>
        <dbReference type="Proteomes" id="UP000218437"/>
    </source>
</evidence>
<dbReference type="EMBL" id="CP023422">
    <property type="protein sequence ID" value="ATD60832.1"/>
    <property type="molecule type" value="Genomic_DNA"/>
</dbReference>
<proteinExistence type="predicted"/>
<organism evidence="2 3">
    <name type="scientific">Janthinobacterium svalbardensis</name>
    <dbReference type="NCBI Taxonomy" id="368607"/>
    <lineage>
        <taxon>Bacteria</taxon>
        <taxon>Pseudomonadati</taxon>
        <taxon>Pseudomonadota</taxon>
        <taxon>Betaproteobacteria</taxon>
        <taxon>Burkholderiales</taxon>
        <taxon>Oxalobacteraceae</taxon>
        <taxon>Janthinobacterium</taxon>
    </lineage>
</organism>
<gene>
    <name evidence="2" type="ORF">CNX70_12160</name>
</gene>
<evidence type="ECO:0000313" key="2">
    <source>
        <dbReference type="EMBL" id="ATD60832.1"/>
    </source>
</evidence>
<dbReference type="KEGG" id="jsv:CNX70_12160"/>
<protein>
    <submittedName>
        <fullName evidence="2">Uncharacterized protein</fullName>
    </submittedName>
</protein>
<name>A0A290WVD3_9BURK</name>
<dbReference type="Gene3D" id="3.30.65.10">
    <property type="entry name" value="Bacterial Topoisomerase I, domain 1"/>
    <property type="match status" value="1"/>
</dbReference>
<feature type="transmembrane region" description="Helical" evidence="1">
    <location>
        <begin position="36"/>
        <end position="59"/>
    </location>
</feature>
<keyword evidence="1" id="KW-0812">Transmembrane</keyword>
<accession>A0A290WVD3</accession>
<reference evidence="2 3" key="1">
    <citation type="submission" date="2017-09" db="EMBL/GenBank/DDBJ databases">
        <title>Complete genome sequence of Janthinobacterium svalbardensis PAMC 27463.</title>
        <authorList>
            <person name="Cho Y.-J."/>
            <person name="Cho A."/>
            <person name="Kim O.-S."/>
            <person name="Lee J.-I."/>
        </authorList>
    </citation>
    <scope>NUCLEOTIDE SEQUENCE [LARGE SCALE GENOMIC DNA]</scope>
    <source>
        <strain evidence="2 3">PAMC 27463</strain>
    </source>
</reference>
<dbReference type="SUPFAM" id="SSF57783">
    <property type="entry name" value="Zinc beta-ribbon"/>
    <property type="match status" value="1"/>
</dbReference>
<keyword evidence="1" id="KW-0472">Membrane</keyword>
<sequence>MLKKFIRSIVDNLRRFLAVWGIIILANQVFIFGACFMPYCLAAALPHTFVVAVLVNFFAFRGHDNSQKTAKQTNPTEPTNPKLDSSVIKKIFCPICGNTMKKRLAQRGSRAGRYFFGCSNYPICKGIRNIEN</sequence>
<dbReference type="AlphaFoldDB" id="A0A290WVD3"/>
<dbReference type="Proteomes" id="UP000218437">
    <property type="component" value="Chromosome"/>
</dbReference>
<dbReference type="PROSITE" id="PS51257">
    <property type="entry name" value="PROKAR_LIPOPROTEIN"/>
    <property type="match status" value="1"/>
</dbReference>